<feature type="transmembrane region" description="Helical" evidence="1">
    <location>
        <begin position="109"/>
        <end position="138"/>
    </location>
</feature>
<keyword evidence="1" id="KW-0472">Membrane</keyword>
<gene>
    <name evidence="2" type="ORF">A2008_04580</name>
</gene>
<comment type="caution">
    <text evidence="2">The sequence shown here is derived from an EMBL/GenBank/DDBJ whole genome shotgun (WGS) entry which is preliminary data.</text>
</comment>
<protein>
    <submittedName>
        <fullName evidence="2">Uncharacterized protein</fullName>
    </submittedName>
</protein>
<sequence length="154" mass="16567">MSLNDNEFNGAEKKITGYFDSLKKAGPEISDKAAAIDRLIEISGQNSNAISLRAAAAFFMAALLFALFSAYLAFGAIADSRLEPAAAVYIGISPAVETVSQTISAGEQAAAVLISLSVFCIMAVTLLLILCFCGIYIYNRLFSHDLHDYKIRLM</sequence>
<keyword evidence="1" id="KW-0812">Transmembrane</keyword>
<proteinExistence type="predicted"/>
<feature type="transmembrane region" description="Helical" evidence="1">
    <location>
        <begin position="54"/>
        <end position="74"/>
    </location>
</feature>
<dbReference type="Proteomes" id="UP000178735">
    <property type="component" value="Unassembled WGS sequence"/>
</dbReference>
<dbReference type="STRING" id="1817813.A2008_04580"/>
<evidence type="ECO:0000256" key="1">
    <source>
        <dbReference type="SAM" id="Phobius"/>
    </source>
</evidence>
<dbReference type="AlphaFoldDB" id="A0A1F7WXC3"/>
<name>A0A1F7WXC3_9BACT</name>
<dbReference type="EMBL" id="MGFH01000053">
    <property type="protein sequence ID" value="OGM06735.1"/>
    <property type="molecule type" value="Genomic_DNA"/>
</dbReference>
<reference evidence="2 3" key="1">
    <citation type="journal article" date="2016" name="Nat. Commun.">
        <title>Thousands of microbial genomes shed light on interconnected biogeochemical processes in an aquifer system.</title>
        <authorList>
            <person name="Anantharaman K."/>
            <person name="Brown C.T."/>
            <person name="Hug L.A."/>
            <person name="Sharon I."/>
            <person name="Castelle C.J."/>
            <person name="Probst A.J."/>
            <person name="Thomas B.C."/>
            <person name="Singh A."/>
            <person name="Wilkins M.J."/>
            <person name="Karaoz U."/>
            <person name="Brodie E.L."/>
            <person name="Williams K.H."/>
            <person name="Hubbard S.S."/>
            <person name="Banfield J.F."/>
        </authorList>
    </citation>
    <scope>NUCLEOTIDE SEQUENCE [LARGE SCALE GENOMIC DNA]</scope>
</reference>
<accession>A0A1F7WXC3</accession>
<organism evidence="2 3">
    <name type="scientific">Candidatus Wallbacteria bacterium GWC2_49_35</name>
    <dbReference type="NCBI Taxonomy" id="1817813"/>
    <lineage>
        <taxon>Bacteria</taxon>
        <taxon>Candidatus Walliibacteriota</taxon>
    </lineage>
</organism>
<keyword evidence="1" id="KW-1133">Transmembrane helix</keyword>
<evidence type="ECO:0000313" key="2">
    <source>
        <dbReference type="EMBL" id="OGM06735.1"/>
    </source>
</evidence>
<evidence type="ECO:0000313" key="3">
    <source>
        <dbReference type="Proteomes" id="UP000178735"/>
    </source>
</evidence>